<keyword evidence="6" id="KW-0680">Restriction system</keyword>
<sequence>MTSATSSMSTPISQSEINKAVWNACDTFRGVISADTYKDFILTMLFLKYLSDVYRDEHDTLMAEYGDADLVKELMSNQRFVLPDGASFWDLYEQRHQPGNGQRIDEALHAIEEANGNKLKNVFQDISFNTDRLGNEKKKNELLRHLLEDFGKPMLNLSPSRVGSLDVIGNAYEFLIKHFAADSGASAGEFYTPPEVSSLLATILNPVAGDAICDPACGSGSLLIKCGAMARKNSGSKNYELFGQEAIGSTWALAKMNMFLHGEDNHRIEWGDTLRYPLLLDDKGHLLQFDVVTANPPFIYTP</sequence>
<dbReference type="GO" id="GO:0009007">
    <property type="term" value="F:site-specific DNA-methyltransferase (adenine-specific) activity"/>
    <property type="evidence" value="ECO:0007669"/>
    <property type="project" value="UniProtKB-EC"/>
</dbReference>
<dbReference type="Pfam" id="PF02384">
    <property type="entry name" value="N6_Mtase"/>
    <property type="match status" value="1"/>
</dbReference>
<dbReference type="Pfam" id="PF12161">
    <property type="entry name" value="HsdM_N"/>
    <property type="match status" value="1"/>
</dbReference>
<reference evidence="10" key="1">
    <citation type="submission" date="2007-05" db="EMBL/GenBank/DDBJ databases">
        <title>Complete sequence of chromosome of Psychrobacter sp. PRwf-1.</title>
        <authorList>
            <consortium name="US DOE Joint Genome Institute"/>
            <person name="Copeland A."/>
            <person name="Lucas S."/>
            <person name="Lapidus A."/>
            <person name="Barry K."/>
            <person name="Detter J.C."/>
            <person name="Glavina del Rio T."/>
            <person name="Hammon N."/>
            <person name="Israni S."/>
            <person name="Dalin E."/>
            <person name="Tice H."/>
            <person name="Pitluck S."/>
            <person name="Chain P."/>
            <person name="Malfatti S."/>
            <person name="Shin M."/>
            <person name="Vergez L."/>
            <person name="Schmutz J."/>
            <person name="Larimer F."/>
            <person name="Land M."/>
            <person name="Hauser L."/>
            <person name="Kyrpides N."/>
            <person name="Kim E."/>
            <person name="Tiedje J."/>
            <person name="Richardson P."/>
        </authorList>
    </citation>
    <scope>NUCLEOTIDE SEQUENCE [LARGE SCALE GENOMIC DNA]</scope>
    <source>
        <strain evidence="10">PRwf-1</strain>
    </source>
</reference>
<evidence type="ECO:0000256" key="3">
    <source>
        <dbReference type="ARBA" id="ARBA00022603"/>
    </source>
</evidence>
<dbReference type="SUPFAM" id="SSF53335">
    <property type="entry name" value="S-adenosyl-L-methionine-dependent methyltransferases"/>
    <property type="match status" value="1"/>
</dbReference>
<name>A5WEI5_PSYWF</name>
<organism evidence="10">
    <name type="scientific">Psychrobacter sp. (strain PRwf-1)</name>
    <dbReference type="NCBI Taxonomy" id="349106"/>
    <lineage>
        <taxon>Bacteria</taxon>
        <taxon>Pseudomonadati</taxon>
        <taxon>Pseudomonadota</taxon>
        <taxon>Gammaproteobacteria</taxon>
        <taxon>Moraxellales</taxon>
        <taxon>Moraxellaceae</taxon>
        <taxon>Psychrobacter</taxon>
    </lineage>
</organism>
<evidence type="ECO:0000259" key="8">
    <source>
        <dbReference type="Pfam" id="PF02384"/>
    </source>
</evidence>
<evidence type="ECO:0000256" key="4">
    <source>
        <dbReference type="ARBA" id="ARBA00022679"/>
    </source>
</evidence>
<feature type="domain" description="N6 adenine-specific DNA methyltransferase N-terminal" evidence="9">
    <location>
        <begin position="17"/>
        <end position="150"/>
    </location>
</feature>
<dbReference type="PANTHER" id="PTHR42933">
    <property type="entry name" value="SLR6095 PROTEIN"/>
    <property type="match status" value="1"/>
</dbReference>
<dbReference type="EC" id="2.1.1.72" evidence="2"/>
<gene>
    <name evidence="10" type="ordered locus">PsycPRwf_1127</name>
</gene>
<feature type="domain" description="DNA methylase adenine-specific" evidence="8">
    <location>
        <begin position="165"/>
        <end position="298"/>
    </location>
</feature>
<dbReference type="REBASE" id="15637">
    <property type="entry name" value="M.PspPRORF1127P"/>
</dbReference>
<dbReference type="eggNOG" id="COG0286">
    <property type="taxonomic scope" value="Bacteria"/>
</dbReference>
<proteinExistence type="inferred from homology"/>
<dbReference type="HOGENOM" id="CLU_013049_5_2_6"/>
<dbReference type="AlphaFoldDB" id="A5WEI5"/>
<keyword evidence="4" id="KW-0808">Transferase</keyword>
<dbReference type="PANTHER" id="PTHR42933:SF3">
    <property type="entry name" value="TYPE I RESTRICTION ENZYME MJAVIII METHYLASE SUBUNIT"/>
    <property type="match status" value="1"/>
</dbReference>
<evidence type="ECO:0000313" key="10">
    <source>
        <dbReference type="EMBL" id="ABQ94076.1"/>
    </source>
</evidence>
<dbReference type="GO" id="GO:0003677">
    <property type="term" value="F:DNA binding"/>
    <property type="evidence" value="ECO:0007669"/>
    <property type="project" value="InterPro"/>
</dbReference>
<comment type="similarity">
    <text evidence="1">Belongs to the N(4)/N(6)-methyltransferase family.</text>
</comment>
<keyword evidence="5" id="KW-0949">S-adenosyl-L-methionine</keyword>
<evidence type="ECO:0000256" key="1">
    <source>
        <dbReference type="ARBA" id="ARBA00006594"/>
    </source>
</evidence>
<accession>A5WEI5</accession>
<dbReference type="Gene3D" id="1.20.1260.30">
    <property type="match status" value="1"/>
</dbReference>
<dbReference type="InterPro" id="IPR038333">
    <property type="entry name" value="T1MK-like_N_sf"/>
</dbReference>
<keyword evidence="3 10" id="KW-0489">Methyltransferase</keyword>
<dbReference type="STRING" id="349106.PsycPRwf_1127"/>
<evidence type="ECO:0000259" key="9">
    <source>
        <dbReference type="Pfam" id="PF12161"/>
    </source>
</evidence>
<evidence type="ECO:0000256" key="6">
    <source>
        <dbReference type="ARBA" id="ARBA00022747"/>
    </source>
</evidence>
<dbReference type="InterPro" id="IPR003356">
    <property type="entry name" value="DNA_methylase_A-5"/>
</dbReference>
<evidence type="ECO:0000256" key="5">
    <source>
        <dbReference type="ARBA" id="ARBA00022691"/>
    </source>
</evidence>
<dbReference type="InterPro" id="IPR051537">
    <property type="entry name" value="DNA_Adenine_Mtase"/>
</dbReference>
<dbReference type="KEGG" id="prw:PsycPRwf_1127"/>
<dbReference type="InterPro" id="IPR022749">
    <property type="entry name" value="D12N6_MeTrfase_N"/>
</dbReference>
<protein>
    <recommendedName>
        <fullName evidence="2">site-specific DNA-methyltransferase (adenine-specific)</fullName>
        <ecNumber evidence="2">2.1.1.72</ecNumber>
    </recommendedName>
</protein>
<dbReference type="PRINTS" id="PR00507">
    <property type="entry name" value="N12N6MTFRASE"/>
</dbReference>
<dbReference type="GO" id="GO:0032259">
    <property type="term" value="P:methylation"/>
    <property type="evidence" value="ECO:0007669"/>
    <property type="project" value="UniProtKB-KW"/>
</dbReference>
<evidence type="ECO:0000256" key="2">
    <source>
        <dbReference type="ARBA" id="ARBA00011900"/>
    </source>
</evidence>
<comment type="catalytic activity">
    <reaction evidence="7">
        <text>a 2'-deoxyadenosine in DNA + S-adenosyl-L-methionine = an N(6)-methyl-2'-deoxyadenosine in DNA + S-adenosyl-L-homocysteine + H(+)</text>
        <dbReference type="Rhea" id="RHEA:15197"/>
        <dbReference type="Rhea" id="RHEA-COMP:12418"/>
        <dbReference type="Rhea" id="RHEA-COMP:12419"/>
        <dbReference type="ChEBI" id="CHEBI:15378"/>
        <dbReference type="ChEBI" id="CHEBI:57856"/>
        <dbReference type="ChEBI" id="CHEBI:59789"/>
        <dbReference type="ChEBI" id="CHEBI:90615"/>
        <dbReference type="ChEBI" id="CHEBI:90616"/>
        <dbReference type="EC" id="2.1.1.72"/>
    </reaction>
</comment>
<evidence type="ECO:0000256" key="7">
    <source>
        <dbReference type="ARBA" id="ARBA00047942"/>
    </source>
</evidence>
<dbReference type="Gene3D" id="3.40.50.150">
    <property type="entry name" value="Vaccinia Virus protein VP39"/>
    <property type="match status" value="1"/>
</dbReference>
<dbReference type="GO" id="GO:0008170">
    <property type="term" value="F:N-methyltransferase activity"/>
    <property type="evidence" value="ECO:0007669"/>
    <property type="project" value="InterPro"/>
</dbReference>
<dbReference type="InterPro" id="IPR029063">
    <property type="entry name" value="SAM-dependent_MTases_sf"/>
</dbReference>
<dbReference type="GO" id="GO:0009307">
    <property type="term" value="P:DNA restriction-modification system"/>
    <property type="evidence" value="ECO:0007669"/>
    <property type="project" value="UniProtKB-KW"/>
</dbReference>
<dbReference type="EMBL" id="CP000713">
    <property type="protein sequence ID" value="ABQ94076.1"/>
    <property type="molecule type" value="Genomic_DNA"/>
</dbReference>